<reference evidence="1 2" key="1">
    <citation type="submission" date="2020-08" db="EMBL/GenBank/DDBJ databases">
        <title>Genomic Encyclopedia of Type Strains, Phase IV (KMG-IV): sequencing the most valuable type-strain genomes for metagenomic binning, comparative biology and taxonomic classification.</title>
        <authorList>
            <person name="Goeker M."/>
        </authorList>
    </citation>
    <scope>NUCLEOTIDE SEQUENCE [LARGE SCALE GENOMIC DNA]</scope>
    <source>
        <strain evidence="1 2">DSM 104969</strain>
    </source>
</reference>
<comment type="caution">
    <text evidence="1">The sequence shown here is derived from an EMBL/GenBank/DDBJ whole genome shotgun (WGS) entry which is preliminary data.</text>
</comment>
<dbReference type="EMBL" id="JACIEP010000006">
    <property type="protein sequence ID" value="MBB4036224.1"/>
    <property type="molecule type" value="Genomic_DNA"/>
</dbReference>
<dbReference type="InterPro" id="IPR025631">
    <property type="entry name" value="Porin_10"/>
</dbReference>
<protein>
    <recommendedName>
        <fullName evidence="3">Porin</fullName>
    </recommendedName>
</protein>
<dbReference type="Pfam" id="PF14121">
    <property type="entry name" value="Porin_10"/>
    <property type="match status" value="1"/>
</dbReference>
<accession>A0A840CRK1</accession>
<sequence>MKRKVLIIFLFLVFILGIKAQDKYYEAHTNRNPNTGQIIDPTKGDSLGFPTGKNIIDTAQTIVPSIYAWKITPRLGERIFVPRDTLTQNFHNSMLVDGKSVAMGYLGNIGSPAQSKIFFERPENSRFMFLDAMYLWRKNPEDQYFLNTKVPYTNIFYQSGGGGESQEQRFQAEMSMNAGKKLNVGFDFDYIYSRGFYNSLANKGVSYDFYASYIGDKYKMHAFFHNNNFVILENGGVSDTTYISNPNHPSLESIYTGKSRDIPTRMEDTRNKMRGRHLYVTNRYDLGNDMEQYQVNDSTTSWRKKKDYVPLASVILTTHYTDQRRRITSNYAGLNNVYSPSIDIGDEGVVESATVKYMGNIDDYMSYYSFKNTLALAMNEGFRPWVKFGLTAFIEYDKRQFSIPGALPGIYERKEDDAMYVGGVLTKEKGRYLKYRASGQFDLKNTGKDFKLEGEISTRFSLFGKNVEAKADAYIKKVRPSIFQENFSSKYWNWNKSFSSTDRWYAGGEIVFPETSFSRTKISGGVENIKNYIYYGDATLQNKYNAVPVQYNDNVQIISLRLDQDFTAGIFHWDNQVVFQNSTKEEVIPLPQLSVYSNIYLMTKIAKVLTLQLGADVHYHSEYYMPGYDPLTMQFFNQREMKLGNYPQVNAYINLHLKYTRFFLMMYNATKGLISDDSFSLYRYPHNPRVLKLGISWQFNN</sequence>
<proteinExistence type="predicted"/>
<organism evidence="1 2">
    <name type="scientific">Dysgonomonas hofstadii</name>
    <dbReference type="NCBI Taxonomy" id="637886"/>
    <lineage>
        <taxon>Bacteria</taxon>
        <taxon>Pseudomonadati</taxon>
        <taxon>Bacteroidota</taxon>
        <taxon>Bacteroidia</taxon>
        <taxon>Bacteroidales</taxon>
        <taxon>Dysgonomonadaceae</taxon>
        <taxon>Dysgonomonas</taxon>
    </lineage>
</organism>
<evidence type="ECO:0000313" key="2">
    <source>
        <dbReference type="Proteomes" id="UP000555103"/>
    </source>
</evidence>
<keyword evidence="2" id="KW-1185">Reference proteome</keyword>
<dbReference type="Proteomes" id="UP000555103">
    <property type="component" value="Unassembled WGS sequence"/>
</dbReference>
<name>A0A840CRK1_9BACT</name>
<gene>
    <name evidence="1" type="ORF">GGR21_002125</name>
</gene>
<evidence type="ECO:0000313" key="1">
    <source>
        <dbReference type="EMBL" id="MBB4036224.1"/>
    </source>
</evidence>
<dbReference type="RefSeq" id="WP_183307124.1">
    <property type="nucleotide sequence ID" value="NZ_JACIEP010000006.1"/>
</dbReference>
<evidence type="ECO:0008006" key="3">
    <source>
        <dbReference type="Google" id="ProtNLM"/>
    </source>
</evidence>
<dbReference type="AlphaFoldDB" id="A0A840CRK1"/>